<dbReference type="STRING" id="62324.A0A182RDC2"/>
<feature type="transmembrane region" description="Helical" evidence="10">
    <location>
        <begin position="178"/>
        <end position="200"/>
    </location>
</feature>
<evidence type="ECO:0000256" key="3">
    <source>
        <dbReference type="ARBA" id="ARBA00022606"/>
    </source>
</evidence>
<name>A0A182RDC2_ANOFN</name>
<evidence type="ECO:0000256" key="6">
    <source>
        <dbReference type="ARBA" id="ARBA00022989"/>
    </source>
</evidence>
<dbReference type="InterPro" id="IPR004117">
    <property type="entry name" value="7tm6_olfct_rcpt"/>
</dbReference>
<evidence type="ECO:0000256" key="9">
    <source>
        <dbReference type="ARBA" id="ARBA00023224"/>
    </source>
</evidence>
<dbReference type="PANTHER" id="PTHR21137">
    <property type="entry name" value="ODORANT RECEPTOR"/>
    <property type="match status" value="1"/>
</dbReference>
<evidence type="ECO:0000256" key="4">
    <source>
        <dbReference type="ARBA" id="ARBA00022692"/>
    </source>
</evidence>
<dbReference type="Pfam" id="PF02949">
    <property type="entry name" value="7tm_6"/>
    <property type="match status" value="1"/>
</dbReference>
<keyword evidence="2" id="KW-1003">Cell membrane</keyword>
<dbReference type="GO" id="GO:0005886">
    <property type="term" value="C:plasma membrane"/>
    <property type="evidence" value="ECO:0007669"/>
    <property type="project" value="UniProtKB-SubCell"/>
</dbReference>
<keyword evidence="8" id="KW-0675">Receptor</keyword>
<evidence type="ECO:0000256" key="5">
    <source>
        <dbReference type="ARBA" id="ARBA00022725"/>
    </source>
</evidence>
<keyword evidence="7 10" id="KW-0472">Membrane</keyword>
<dbReference type="EnsemblMetazoa" id="AFUN004194-RA">
    <property type="protein sequence ID" value="AFUN004194-PA"/>
    <property type="gene ID" value="AFUN004194"/>
</dbReference>
<evidence type="ECO:0000313" key="11">
    <source>
        <dbReference type="EnsemblMetazoa" id="AFUN004194-PA"/>
    </source>
</evidence>
<evidence type="ECO:0000256" key="7">
    <source>
        <dbReference type="ARBA" id="ARBA00023136"/>
    </source>
</evidence>
<feature type="transmembrane region" description="Helical" evidence="10">
    <location>
        <begin position="68"/>
        <end position="90"/>
    </location>
</feature>
<keyword evidence="4 10" id="KW-0812">Transmembrane</keyword>
<keyword evidence="9" id="KW-0807">Transducer</keyword>
<accession>A0A182RDC2</accession>
<evidence type="ECO:0000256" key="2">
    <source>
        <dbReference type="ARBA" id="ARBA00022475"/>
    </source>
</evidence>
<dbReference type="GO" id="GO:0005549">
    <property type="term" value="F:odorant binding"/>
    <property type="evidence" value="ECO:0007669"/>
    <property type="project" value="InterPro"/>
</dbReference>
<dbReference type="GO" id="GO:0004984">
    <property type="term" value="F:olfactory receptor activity"/>
    <property type="evidence" value="ECO:0007669"/>
    <property type="project" value="InterPro"/>
</dbReference>
<dbReference type="PANTHER" id="PTHR21137:SF35">
    <property type="entry name" value="ODORANT RECEPTOR 19A-RELATED"/>
    <property type="match status" value="1"/>
</dbReference>
<dbReference type="VEuPathDB" id="VectorBase:AFUN2_005266"/>
<evidence type="ECO:0000256" key="10">
    <source>
        <dbReference type="SAM" id="Phobius"/>
    </source>
</evidence>
<dbReference type="VEuPathDB" id="VectorBase:AFUN004194"/>
<dbReference type="AlphaFoldDB" id="A0A182RDC2"/>
<feature type="transmembrane region" description="Helical" evidence="10">
    <location>
        <begin position="136"/>
        <end position="158"/>
    </location>
</feature>
<reference evidence="11" key="1">
    <citation type="submission" date="2020-05" db="UniProtKB">
        <authorList>
            <consortium name="EnsemblMetazoa"/>
        </authorList>
    </citation>
    <scope>IDENTIFICATION</scope>
    <source>
        <strain evidence="11">FUMOZ</strain>
    </source>
</reference>
<evidence type="ECO:0000256" key="1">
    <source>
        <dbReference type="ARBA" id="ARBA00004651"/>
    </source>
</evidence>
<keyword evidence="5" id="KW-0552">Olfaction</keyword>
<proteinExistence type="predicted"/>
<comment type="subcellular location">
    <subcellularLocation>
        <location evidence="1">Cell membrane</location>
        <topology evidence="1">Multi-pass membrane protein</topology>
    </subcellularLocation>
</comment>
<feature type="transmembrane region" description="Helical" evidence="10">
    <location>
        <begin position="43"/>
        <end position="62"/>
    </location>
</feature>
<organism evidence="11">
    <name type="scientific">Anopheles funestus</name>
    <name type="common">African malaria mosquito</name>
    <dbReference type="NCBI Taxonomy" id="62324"/>
    <lineage>
        <taxon>Eukaryota</taxon>
        <taxon>Metazoa</taxon>
        <taxon>Ecdysozoa</taxon>
        <taxon>Arthropoda</taxon>
        <taxon>Hexapoda</taxon>
        <taxon>Insecta</taxon>
        <taxon>Pterygota</taxon>
        <taxon>Neoptera</taxon>
        <taxon>Endopterygota</taxon>
        <taxon>Diptera</taxon>
        <taxon>Nematocera</taxon>
        <taxon>Culicoidea</taxon>
        <taxon>Culicidae</taxon>
        <taxon>Anophelinae</taxon>
        <taxon>Anopheles</taxon>
    </lineage>
</organism>
<feature type="transmembrane region" description="Helical" evidence="10">
    <location>
        <begin position="297"/>
        <end position="322"/>
    </location>
</feature>
<protein>
    <submittedName>
        <fullName evidence="11">Uncharacterized protein</fullName>
    </submittedName>
</protein>
<evidence type="ECO:0000256" key="8">
    <source>
        <dbReference type="ARBA" id="ARBA00023170"/>
    </source>
</evidence>
<dbReference type="GO" id="GO:0007165">
    <property type="term" value="P:signal transduction"/>
    <property type="evidence" value="ECO:0007669"/>
    <property type="project" value="UniProtKB-KW"/>
</dbReference>
<keyword evidence="6 10" id="KW-1133">Transmembrane helix</keyword>
<sequence length="392" mass="44974">METSIGKHHSLERFRATVAWQNRVLALFGCYVYVAEHRVTSRIIVICFISISFIVLSVYSAVQSWGDMGQVVLSMVAVFYAIVGVARLAVAISDPAGCYRSIKLAEEMYQHANGSDPAECSVLARYTDLFCKSVQLYTFCFILSVVLVTVMPFAFYLFRGERFLPLGIVFPFTEGENVIGFWCTLGVQLIYIFSGPLALVPSQNIYFAFIFNICLQYELLIERLKQLDVTIRNSGGFRENSHSLPIRDQLVKIIQLQQRSTNYITHIEHFYQMQSFVEFLCNSLQAALTLNELHRSFWLPGLFILPIAVVQMLMLCCLGTLIELKSDQFTDELYDIAWSEMELPQQAMFKYVLQSAQQPMRLTCGRFAVINMNLFLTIHKKIYSFFMMLQNM</sequence>
<keyword evidence="3" id="KW-0716">Sensory transduction</keyword>